<dbReference type="AlphaFoldDB" id="A0A0R0DKS6"/>
<dbReference type="Gene3D" id="3.40.630.30">
    <property type="match status" value="1"/>
</dbReference>
<dbReference type="InterPro" id="IPR000182">
    <property type="entry name" value="GNAT_dom"/>
</dbReference>
<keyword evidence="3" id="KW-1185">Reference proteome</keyword>
<comment type="caution">
    <text evidence="2">The sequence shown here is derived from an EMBL/GenBank/DDBJ whole genome shotgun (WGS) entry which is preliminary data.</text>
</comment>
<evidence type="ECO:0000313" key="3">
    <source>
        <dbReference type="Proteomes" id="UP000050956"/>
    </source>
</evidence>
<keyword evidence="2" id="KW-0808">Transferase</keyword>
<dbReference type="SUPFAM" id="SSF55729">
    <property type="entry name" value="Acyl-CoA N-acyltransferases (Nat)"/>
    <property type="match status" value="1"/>
</dbReference>
<proteinExistence type="predicted"/>
<dbReference type="Proteomes" id="UP000050956">
    <property type="component" value="Unassembled WGS sequence"/>
</dbReference>
<protein>
    <submittedName>
        <fullName evidence="2">Acetyltransferase</fullName>
    </submittedName>
</protein>
<dbReference type="GO" id="GO:0016747">
    <property type="term" value="F:acyltransferase activity, transferring groups other than amino-acyl groups"/>
    <property type="evidence" value="ECO:0007669"/>
    <property type="project" value="InterPro"/>
</dbReference>
<reference evidence="2 3" key="1">
    <citation type="submission" date="2015-05" db="EMBL/GenBank/DDBJ databases">
        <title>Genome sequencing and analysis of members of genus Stenotrophomonas.</title>
        <authorList>
            <person name="Patil P.P."/>
            <person name="Midha S."/>
            <person name="Patil P.B."/>
        </authorList>
    </citation>
    <scope>NUCLEOTIDE SEQUENCE [LARGE SCALE GENOMIC DNA]</scope>
    <source>
        <strain evidence="2 3">DSM 24757</strain>
    </source>
</reference>
<dbReference type="RefSeq" id="WP_057636652.1">
    <property type="nucleotide sequence ID" value="NZ_LDJM01000007.1"/>
</dbReference>
<evidence type="ECO:0000259" key="1">
    <source>
        <dbReference type="PROSITE" id="PS51186"/>
    </source>
</evidence>
<dbReference type="STRING" id="336566.ABB30_02075"/>
<dbReference type="PANTHER" id="PTHR43610:SF1">
    <property type="entry name" value="N-ACETYLTRANSFERASE DOMAIN-CONTAINING PROTEIN"/>
    <property type="match status" value="1"/>
</dbReference>
<evidence type="ECO:0000313" key="2">
    <source>
        <dbReference type="EMBL" id="KRG78849.1"/>
    </source>
</evidence>
<gene>
    <name evidence="2" type="ORF">ABB30_02075</name>
</gene>
<accession>A0A0R0DKS6</accession>
<name>A0A0R0DKS6_9GAMM</name>
<dbReference type="PROSITE" id="PS51186">
    <property type="entry name" value="GNAT"/>
    <property type="match status" value="1"/>
</dbReference>
<dbReference type="InterPro" id="IPR016181">
    <property type="entry name" value="Acyl_CoA_acyltransferase"/>
</dbReference>
<dbReference type="PATRIC" id="fig|336566.3.peg.2823"/>
<sequence>MNHADWDRVPTLAGNHVRLEPLQMGHIDGLRGAIGDGAICRLGYAHVPDAKGMAAYVQEALQAQAAGKALPFVVIDAEGQVVGSTRYYDLQPQVPRLYIGYTWYAPGAQRTGVNTQAKLLLLRHAFERLGCISVGFHTSILNHASRAAIARLGATEEGVLRNHARHPDGSPRDTVAFSIIDTQWQDVKRALQQRLDSHA</sequence>
<organism evidence="2 3">
    <name type="scientific">Stenotrophomonas ginsengisoli</name>
    <dbReference type="NCBI Taxonomy" id="336566"/>
    <lineage>
        <taxon>Bacteria</taxon>
        <taxon>Pseudomonadati</taxon>
        <taxon>Pseudomonadota</taxon>
        <taxon>Gammaproteobacteria</taxon>
        <taxon>Lysobacterales</taxon>
        <taxon>Lysobacteraceae</taxon>
        <taxon>Stenotrophomonas</taxon>
    </lineage>
</organism>
<feature type="domain" description="N-acetyltransferase" evidence="1">
    <location>
        <begin position="17"/>
        <end position="173"/>
    </location>
</feature>
<dbReference type="Pfam" id="PF13302">
    <property type="entry name" value="Acetyltransf_3"/>
    <property type="match status" value="1"/>
</dbReference>
<dbReference type="PANTHER" id="PTHR43610">
    <property type="entry name" value="BLL6696 PROTEIN"/>
    <property type="match status" value="1"/>
</dbReference>
<dbReference type="EMBL" id="LDJM01000007">
    <property type="protein sequence ID" value="KRG78849.1"/>
    <property type="molecule type" value="Genomic_DNA"/>
</dbReference>
<dbReference type="OrthoDB" id="5295305at2"/>